<dbReference type="Gene3D" id="3.40.50.300">
    <property type="entry name" value="P-loop containing nucleotide triphosphate hydrolases"/>
    <property type="match status" value="1"/>
</dbReference>
<dbReference type="Pfam" id="PF04466">
    <property type="entry name" value="Terminase_3"/>
    <property type="match status" value="1"/>
</dbReference>
<protein>
    <submittedName>
        <fullName evidence="3">Terminase large subunit</fullName>
    </submittedName>
</protein>
<evidence type="ECO:0000259" key="2">
    <source>
        <dbReference type="Pfam" id="PF17288"/>
    </source>
</evidence>
<dbReference type="InterPro" id="IPR035413">
    <property type="entry name" value="Terminase_L_C"/>
</dbReference>
<proteinExistence type="predicted"/>
<dbReference type="PANTHER" id="PTHR39184:SF1">
    <property type="entry name" value="PBSX PHAGE TERMINASE LARGE SUBUNIT"/>
    <property type="match status" value="1"/>
</dbReference>
<dbReference type="InterPro" id="IPR027417">
    <property type="entry name" value="P-loop_NTPase"/>
</dbReference>
<dbReference type="Pfam" id="PF17288">
    <property type="entry name" value="Terminase_3C"/>
    <property type="match status" value="1"/>
</dbReference>
<sequence>MSNNVFVTKNYARVKFAKEQGFTTVSLQGSSRSAKTYSIVQYLCIYCSLHPKTTVSIVRAGLPSLKRSVYRDFKEIMLSLNVWNDKQMNKSDLIYTFPNGSTIEFFSTDNEQKIRGSKRMILFVNEANELDFLQWQQLQMRTTDFSIIDYNPSFTDDHWICEINQEPSTYWFISTYKDNPFLEEKVIKEIESLKDKNPSLWRIYGLGLQAIVEGLIFENVKELKHDYIPFEKRKHHYRGMDFGYTNDPTAIIDVYICGDELWLDEICYKTKMLSSDIIKEIKNANNRDRSNVEIISESADPRLIDELNNAGLDIKPVRKYAGSIIAGINKMQTMKIYITNRSVNLKKEFKNYTYRQNKDGKWLNEPIDSFNHGIDAVRYVVLEKLLGKDENSFNAQDFLNII</sequence>
<evidence type="ECO:0000313" key="3">
    <source>
        <dbReference type="EMBL" id="DAF61378.1"/>
    </source>
</evidence>
<dbReference type="InterPro" id="IPR035412">
    <property type="entry name" value="Terminase_L_N"/>
</dbReference>
<dbReference type="InterPro" id="IPR006437">
    <property type="entry name" value="Phage_terminase_lsu"/>
</dbReference>
<reference evidence="3" key="1">
    <citation type="journal article" date="2021" name="Proc. Natl. Acad. Sci. U.S.A.">
        <title>A Catalog of Tens of Thousands of Viruses from Human Metagenomes Reveals Hidden Associations with Chronic Diseases.</title>
        <authorList>
            <person name="Tisza M.J."/>
            <person name="Buck C.B."/>
        </authorList>
    </citation>
    <scope>NUCLEOTIDE SEQUENCE</scope>
    <source>
        <strain evidence="3">CtNnX9</strain>
    </source>
</reference>
<feature type="domain" description="Phage terminase large subunit N-terminal" evidence="1">
    <location>
        <begin position="27"/>
        <end position="207"/>
    </location>
</feature>
<dbReference type="Gene3D" id="3.30.420.280">
    <property type="match status" value="1"/>
</dbReference>
<dbReference type="EMBL" id="BK032810">
    <property type="protein sequence ID" value="DAF61378.1"/>
    <property type="molecule type" value="Genomic_DNA"/>
</dbReference>
<feature type="domain" description="Phage terminase large subunit C-terminal" evidence="2">
    <location>
        <begin position="241"/>
        <end position="381"/>
    </location>
</feature>
<evidence type="ECO:0000259" key="1">
    <source>
        <dbReference type="Pfam" id="PF04466"/>
    </source>
</evidence>
<name>A0A8S5TF47_9CAUD</name>
<dbReference type="InterPro" id="IPR052380">
    <property type="entry name" value="Viral_DNA_packaging_terminase"/>
</dbReference>
<dbReference type="NCBIfam" id="TIGR01547">
    <property type="entry name" value="phage_term_2"/>
    <property type="match status" value="1"/>
</dbReference>
<accession>A0A8S5TF47</accession>
<dbReference type="PANTHER" id="PTHR39184">
    <property type="match status" value="1"/>
</dbReference>
<organism evidence="3">
    <name type="scientific">Siphoviridae sp. ctNnX9</name>
    <dbReference type="NCBI Taxonomy" id="2827859"/>
    <lineage>
        <taxon>Viruses</taxon>
        <taxon>Duplodnaviria</taxon>
        <taxon>Heunggongvirae</taxon>
        <taxon>Uroviricota</taxon>
        <taxon>Caudoviricetes</taxon>
    </lineage>
</organism>